<proteinExistence type="predicted"/>
<dbReference type="Proteomes" id="UP000053958">
    <property type="component" value="Unassembled WGS sequence"/>
</dbReference>
<evidence type="ECO:0000313" key="2">
    <source>
        <dbReference type="EMBL" id="KKA24453.1"/>
    </source>
</evidence>
<evidence type="ECO:0000256" key="1">
    <source>
        <dbReference type="SAM" id="MobiDB-lite"/>
    </source>
</evidence>
<accession>A0A0F4Z3I9</accession>
<dbReference type="GeneID" id="25313833"/>
<sequence length="240" mass="27423">MLWLPQDRRVAQYYMGPDFNDEAYQSTLQTKLRISVGCKPLIHEVMHTSLINDGDPIRLSFYAQISGNVSEQLEIEYRSANRIVILVGYAQVTYAIVDSTGARLKANMVWPYSGDTNYKQLAQQAFERFAQASAAYDEKFQARMRRWGRRQRQWEWSLFLLAREYANRLRWPRGTTTTMIINGDCDTVISKSVVDSTVAVPPIAPRNNPMRFATGPPDKIPADLESDSEELSEESDRDAA</sequence>
<dbReference type="AlphaFoldDB" id="A0A0F4Z3I9"/>
<reference evidence="2 3" key="1">
    <citation type="submission" date="2015-04" db="EMBL/GenBank/DDBJ databases">
        <authorList>
            <person name="Heijne W.H."/>
            <person name="Fedorova N.D."/>
            <person name="Nierman W.C."/>
            <person name="Vollebregt A.W."/>
            <person name="Zhao Z."/>
            <person name="Wu L."/>
            <person name="Kumar M."/>
            <person name="Stam H."/>
            <person name="van den Berg M.A."/>
            <person name="Pel H.J."/>
        </authorList>
    </citation>
    <scope>NUCLEOTIDE SEQUENCE [LARGE SCALE GENOMIC DNA]</scope>
    <source>
        <strain evidence="2 3">CBS 393.64</strain>
    </source>
</reference>
<dbReference type="RefSeq" id="XP_013331065.1">
    <property type="nucleotide sequence ID" value="XM_013475611.1"/>
</dbReference>
<feature type="region of interest" description="Disordered" evidence="1">
    <location>
        <begin position="204"/>
        <end position="240"/>
    </location>
</feature>
<keyword evidence="3" id="KW-1185">Reference proteome</keyword>
<organism evidence="2 3">
    <name type="scientific">Rasamsonia emersonii (strain ATCC 16479 / CBS 393.64 / IMI 116815)</name>
    <dbReference type="NCBI Taxonomy" id="1408163"/>
    <lineage>
        <taxon>Eukaryota</taxon>
        <taxon>Fungi</taxon>
        <taxon>Dikarya</taxon>
        <taxon>Ascomycota</taxon>
        <taxon>Pezizomycotina</taxon>
        <taxon>Eurotiomycetes</taxon>
        <taxon>Eurotiomycetidae</taxon>
        <taxon>Eurotiales</taxon>
        <taxon>Trichocomaceae</taxon>
        <taxon>Rasamsonia</taxon>
    </lineage>
</organism>
<name>A0A0F4Z3I9_RASE3</name>
<gene>
    <name evidence="2" type="ORF">T310_1482</name>
</gene>
<feature type="compositionally biased region" description="Acidic residues" evidence="1">
    <location>
        <begin position="224"/>
        <end position="240"/>
    </location>
</feature>
<comment type="caution">
    <text evidence="2">The sequence shown here is derived from an EMBL/GenBank/DDBJ whole genome shotgun (WGS) entry which is preliminary data.</text>
</comment>
<protein>
    <submittedName>
        <fullName evidence="2">Uncharacterized protein</fullName>
    </submittedName>
</protein>
<evidence type="ECO:0000313" key="3">
    <source>
        <dbReference type="Proteomes" id="UP000053958"/>
    </source>
</evidence>
<dbReference type="EMBL" id="LASV01000061">
    <property type="protein sequence ID" value="KKA24453.1"/>
    <property type="molecule type" value="Genomic_DNA"/>
</dbReference>